<comment type="caution">
    <text evidence="1">The sequence shown here is derived from an EMBL/GenBank/DDBJ whole genome shotgun (WGS) entry which is preliminary data.</text>
</comment>
<proteinExistence type="predicted"/>
<keyword evidence="2" id="KW-1185">Reference proteome</keyword>
<evidence type="ECO:0000313" key="2">
    <source>
        <dbReference type="Proteomes" id="UP000823405"/>
    </source>
</evidence>
<protein>
    <submittedName>
        <fullName evidence="1">Uncharacterized protein</fullName>
    </submittedName>
</protein>
<evidence type="ECO:0000313" key="1">
    <source>
        <dbReference type="EMBL" id="KAG0311928.1"/>
    </source>
</evidence>
<sequence length="350" mass="40739">MPDTHVRERMIELCPRNFTDTEWSFSPTDISATLLQELTAVYNNVTVLELCIPRVWPRSFSTCTIGTMLHNYLCESPSLVRLKCFSGAILLEHLDVYCRARYTDLALGPDRSWSSRAGLTSKIKCQKKQVWACRNLRSLEVEVHSHECERLIWPVQSRILFGYIATVCPNLEKLDLKVPSHCLQHTRRTQLHIQLAGGLCLLSKMEYLRTLKVERGAGSDRDERNGIQKFDLSWITSSELDREKHRTQRRQAVAQWTQKLEIERQLEESYVFSTETWHRQRRMDDVQEEKLQESLQTLGLLSEVKKVVESMDSPGFRCFPSLERLSFGGAFEQRPADEINRIFPRWYQGG</sequence>
<name>A0A9P6UN16_9FUNG</name>
<reference evidence="1" key="1">
    <citation type="journal article" date="2020" name="Fungal Divers.">
        <title>Resolving the Mortierellaceae phylogeny through synthesis of multi-gene phylogenetics and phylogenomics.</title>
        <authorList>
            <person name="Vandepol N."/>
            <person name="Liber J."/>
            <person name="Desiro A."/>
            <person name="Na H."/>
            <person name="Kennedy M."/>
            <person name="Barry K."/>
            <person name="Grigoriev I.V."/>
            <person name="Miller A.N."/>
            <person name="O'Donnell K."/>
            <person name="Stajich J.E."/>
            <person name="Bonito G."/>
        </authorList>
    </citation>
    <scope>NUCLEOTIDE SEQUENCE</scope>
    <source>
        <strain evidence="1">NVP60</strain>
    </source>
</reference>
<dbReference type="Proteomes" id="UP000823405">
    <property type="component" value="Unassembled WGS sequence"/>
</dbReference>
<organism evidence="1 2">
    <name type="scientific">Linnemannia gamsii</name>
    <dbReference type="NCBI Taxonomy" id="64522"/>
    <lineage>
        <taxon>Eukaryota</taxon>
        <taxon>Fungi</taxon>
        <taxon>Fungi incertae sedis</taxon>
        <taxon>Mucoromycota</taxon>
        <taxon>Mortierellomycotina</taxon>
        <taxon>Mortierellomycetes</taxon>
        <taxon>Mortierellales</taxon>
        <taxon>Mortierellaceae</taxon>
        <taxon>Linnemannia</taxon>
    </lineage>
</organism>
<dbReference type="AlphaFoldDB" id="A0A9P6UN16"/>
<dbReference type="OrthoDB" id="2385743at2759"/>
<dbReference type="EMBL" id="JAAAIN010000662">
    <property type="protein sequence ID" value="KAG0311928.1"/>
    <property type="molecule type" value="Genomic_DNA"/>
</dbReference>
<gene>
    <name evidence="1" type="ORF">BGZ97_011558</name>
</gene>
<accession>A0A9P6UN16</accession>